<dbReference type="AlphaFoldDB" id="A0A1M7R3X3"/>
<dbReference type="STRING" id="551987.SAMN05192549_11031"/>
<dbReference type="Proteomes" id="UP000184339">
    <property type="component" value="Unassembled WGS sequence"/>
</dbReference>
<sequence length="110" mass="12260">MRTAMLMAWMLSGCAAVYDSVYNYEEGWRDAVVESVAPDAAQLAQASVDCRRIVPQGRYVYVRYESALRPRHAVVAVPENVEVQVGQRVYINIRDCSQAIVPEAPPSRDG</sequence>
<dbReference type="RefSeq" id="WP_139260659.1">
    <property type="nucleotide sequence ID" value="NZ_FRCX01000010.1"/>
</dbReference>
<name>A0A1M7R3X3_9BURK</name>
<protein>
    <submittedName>
        <fullName evidence="1">Uncharacterized protein</fullName>
    </submittedName>
</protein>
<dbReference type="OrthoDB" id="9152127at2"/>
<keyword evidence="2" id="KW-1185">Reference proteome</keyword>
<accession>A0A1M7R3X3</accession>
<organism evidence="1 2">
    <name type="scientific">Duganella sacchari</name>
    <dbReference type="NCBI Taxonomy" id="551987"/>
    <lineage>
        <taxon>Bacteria</taxon>
        <taxon>Pseudomonadati</taxon>
        <taxon>Pseudomonadota</taxon>
        <taxon>Betaproteobacteria</taxon>
        <taxon>Burkholderiales</taxon>
        <taxon>Oxalobacteraceae</taxon>
        <taxon>Telluria group</taxon>
        <taxon>Duganella</taxon>
    </lineage>
</organism>
<proteinExistence type="predicted"/>
<evidence type="ECO:0000313" key="1">
    <source>
        <dbReference type="EMBL" id="SHN39622.1"/>
    </source>
</evidence>
<evidence type="ECO:0000313" key="2">
    <source>
        <dbReference type="Proteomes" id="UP000184339"/>
    </source>
</evidence>
<dbReference type="EMBL" id="FRCX01000010">
    <property type="protein sequence ID" value="SHN39622.1"/>
    <property type="molecule type" value="Genomic_DNA"/>
</dbReference>
<gene>
    <name evidence="1" type="ORF">SAMN05192549_11031</name>
</gene>
<reference evidence="2" key="1">
    <citation type="submission" date="2016-11" db="EMBL/GenBank/DDBJ databases">
        <authorList>
            <person name="Varghese N."/>
            <person name="Submissions S."/>
        </authorList>
    </citation>
    <scope>NUCLEOTIDE SEQUENCE [LARGE SCALE GENOMIC DNA]</scope>
    <source>
        <strain evidence="2">Sac-22</strain>
    </source>
</reference>